<dbReference type="Proteomes" id="UP000291343">
    <property type="component" value="Unassembled WGS sequence"/>
</dbReference>
<keyword evidence="3" id="KW-1185">Reference proteome</keyword>
<dbReference type="GO" id="GO:0005737">
    <property type="term" value="C:cytoplasm"/>
    <property type="evidence" value="ECO:0007669"/>
    <property type="project" value="InterPro"/>
</dbReference>
<dbReference type="SMR" id="A0A482XI36"/>
<evidence type="ECO:0008006" key="4">
    <source>
        <dbReference type="Google" id="ProtNLM"/>
    </source>
</evidence>
<gene>
    <name evidence="2" type="ORF">LSTR_LSTR009354</name>
</gene>
<dbReference type="AlphaFoldDB" id="A0A482XI36"/>
<comment type="caution">
    <text evidence="2">The sequence shown here is derived from an EMBL/GenBank/DDBJ whole genome shotgun (WGS) entry which is preliminary data.</text>
</comment>
<protein>
    <recommendedName>
        <fullName evidence="4">Dysbindin</fullName>
    </recommendedName>
</protein>
<name>A0A482XI36_LAOST</name>
<dbReference type="FunCoup" id="A0A482XI36">
    <property type="interactions" value="29"/>
</dbReference>
<proteinExistence type="inferred from homology"/>
<dbReference type="STRING" id="195883.A0A482XI36"/>
<evidence type="ECO:0000256" key="1">
    <source>
        <dbReference type="ARBA" id="ARBA00008686"/>
    </source>
</evidence>
<dbReference type="InParanoid" id="A0A482XI36"/>
<dbReference type="OrthoDB" id="2445127at2759"/>
<sequence>MFDSLRDKLQSVQEGISASFRGLAVGEIPQTVRIPEKHAVNLNAGGEILQHYQKKWNELHAIAEENAKKAQDVDDYIISLDADVAKKLTNIESFNAQLLRMPQVVDGVHSLIRNIGTLQNSIDKVEKLLIQLEDIVETQHLQEEQLEKRFELAMYREKKLADLDSFRSNLSVEHAVKLSQHEKRLSAEQKEKQATYAEAFKNDLEHYKKFGSIPHEKTIQSNSAEAPCLSLEEVVLDDNQDSEALDELLKDSELE</sequence>
<accession>A0A482XI36</accession>
<reference evidence="2 3" key="1">
    <citation type="journal article" date="2017" name="Gigascience">
        <title>Genome sequence of the small brown planthopper, Laodelphax striatellus.</title>
        <authorList>
            <person name="Zhu J."/>
            <person name="Jiang F."/>
            <person name="Wang X."/>
            <person name="Yang P."/>
            <person name="Bao Y."/>
            <person name="Zhao W."/>
            <person name="Wang W."/>
            <person name="Lu H."/>
            <person name="Wang Q."/>
            <person name="Cui N."/>
            <person name="Li J."/>
            <person name="Chen X."/>
            <person name="Luo L."/>
            <person name="Yu J."/>
            <person name="Kang L."/>
            <person name="Cui F."/>
        </authorList>
    </citation>
    <scope>NUCLEOTIDE SEQUENCE [LARGE SCALE GENOMIC DNA]</scope>
    <source>
        <strain evidence="2">Lst14</strain>
    </source>
</reference>
<organism evidence="2 3">
    <name type="scientific">Laodelphax striatellus</name>
    <name type="common">Small brown planthopper</name>
    <name type="synonym">Delphax striatella</name>
    <dbReference type="NCBI Taxonomy" id="195883"/>
    <lineage>
        <taxon>Eukaryota</taxon>
        <taxon>Metazoa</taxon>
        <taxon>Ecdysozoa</taxon>
        <taxon>Arthropoda</taxon>
        <taxon>Hexapoda</taxon>
        <taxon>Insecta</taxon>
        <taxon>Pterygota</taxon>
        <taxon>Neoptera</taxon>
        <taxon>Paraneoptera</taxon>
        <taxon>Hemiptera</taxon>
        <taxon>Auchenorrhyncha</taxon>
        <taxon>Fulgoroidea</taxon>
        <taxon>Delphacidae</taxon>
        <taxon>Criomorphinae</taxon>
        <taxon>Laodelphax</taxon>
    </lineage>
</organism>
<dbReference type="PANTHER" id="PTHR16294">
    <property type="entry name" value="DYSTROBREVIN BINDING PROTEIN 1 DYSBINDIN"/>
    <property type="match status" value="1"/>
</dbReference>
<comment type="similarity">
    <text evidence="1">Belongs to the dysbindin family.</text>
</comment>
<dbReference type="InterPro" id="IPR007531">
    <property type="entry name" value="Dysbindin"/>
</dbReference>
<dbReference type="EMBL" id="QKKF02009095">
    <property type="protein sequence ID" value="RZF45483.1"/>
    <property type="molecule type" value="Genomic_DNA"/>
</dbReference>
<dbReference type="PANTHER" id="PTHR16294:SF6">
    <property type="entry name" value="DYNAMIN N-TERMINAL DOMAIN-CONTAINING PROTEIN"/>
    <property type="match status" value="1"/>
</dbReference>
<evidence type="ECO:0000313" key="3">
    <source>
        <dbReference type="Proteomes" id="UP000291343"/>
    </source>
</evidence>
<evidence type="ECO:0000313" key="2">
    <source>
        <dbReference type="EMBL" id="RZF45483.1"/>
    </source>
</evidence>